<organism evidence="2 3">
    <name type="scientific">Actinophytocola gossypii</name>
    <dbReference type="NCBI Taxonomy" id="2812003"/>
    <lineage>
        <taxon>Bacteria</taxon>
        <taxon>Bacillati</taxon>
        <taxon>Actinomycetota</taxon>
        <taxon>Actinomycetes</taxon>
        <taxon>Pseudonocardiales</taxon>
        <taxon>Pseudonocardiaceae</taxon>
    </lineage>
</organism>
<evidence type="ECO:0000313" key="3">
    <source>
        <dbReference type="Proteomes" id="UP001156441"/>
    </source>
</evidence>
<dbReference type="EMBL" id="JAFFZE010000004">
    <property type="protein sequence ID" value="MCT2581975.1"/>
    <property type="molecule type" value="Genomic_DNA"/>
</dbReference>
<dbReference type="RefSeq" id="WP_260189330.1">
    <property type="nucleotide sequence ID" value="NZ_JAFFZE010000004.1"/>
</dbReference>
<dbReference type="Pfam" id="PF00550">
    <property type="entry name" value="PP-binding"/>
    <property type="match status" value="1"/>
</dbReference>
<dbReference type="Proteomes" id="UP001156441">
    <property type="component" value="Unassembled WGS sequence"/>
</dbReference>
<dbReference type="Gene3D" id="1.10.1200.10">
    <property type="entry name" value="ACP-like"/>
    <property type="match status" value="1"/>
</dbReference>
<keyword evidence="3" id="KW-1185">Reference proteome</keyword>
<proteinExistence type="predicted"/>
<protein>
    <submittedName>
        <fullName evidence="2">Acyl carrier protein</fullName>
    </submittedName>
</protein>
<accession>A0ABT2J2A7</accession>
<feature type="domain" description="Carrier" evidence="1">
    <location>
        <begin position="2"/>
        <end position="80"/>
    </location>
</feature>
<dbReference type="SUPFAM" id="SSF47336">
    <property type="entry name" value="ACP-like"/>
    <property type="match status" value="1"/>
</dbReference>
<dbReference type="InterPro" id="IPR036736">
    <property type="entry name" value="ACP-like_sf"/>
</dbReference>
<name>A0ABT2J2A7_9PSEU</name>
<evidence type="ECO:0000259" key="1">
    <source>
        <dbReference type="PROSITE" id="PS50075"/>
    </source>
</evidence>
<gene>
    <name evidence="2" type="ORF">JT362_02420</name>
</gene>
<evidence type="ECO:0000313" key="2">
    <source>
        <dbReference type="EMBL" id="MCT2581975.1"/>
    </source>
</evidence>
<comment type="caution">
    <text evidence="2">The sequence shown here is derived from an EMBL/GenBank/DDBJ whole genome shotgun (WGS) entry which is preliminary data.</text>
</comment>
<sequence length="87" mass="9522">MSNIDAIKKFLIDEFLPDVSASELDVDHDLLADGLIDSLGVLKLIAWIEERFALTVTDTELDPDNFRSISAIDAFVEDSRKPTAAGA</sequence>
<dbReference type="InterPro" id="IPR009081">
    <property type="entry name" value="PP-bd_ACP"/>
</dbReference>
<reference evidence="2 3" key="1">
    <citation type="submission" date="2021-02" db="EMBL/GenBank/DDBJ databases">
        <title>Actinophytocola xerophila sp. nov., isolated from soil of cotton cropping field.</title>
        <authorList>
            <person name="Huang R."/>
            <person name="Chen X."/>
            <person name="Ge X."/>
            <person name="Liu W."/>
        </authorList>
    </citation>
    <scope>NUCLEOTIDE SEQUENCE [LARGE SCALE GENOMIC DNA]</scope>
    <source>
        <strain evidence="2 3">S1-96</strain>
    </source>
</reference>
<dbReference type="PROSITE" id="PS50075">
    <property type="entry name" value="CARRIER"/>
    <property type="match status" value="1"/>
</dbReference>